<protein>
    <submittedName>
        <fullName evidence="1">FAD/NAD-binding domain-containing protein</fullName>
    </submittedName>
</protein>
<sequence>PKKTTVLIIGGGPAGSYAASLLAREGIDVVLLEAGKHPRYQHIGESMLPSMRNFLKIIGLEEKFASFGFMNKASLRRVSWHCRSSDTDFRILGPGNSTWNVIRAQSDELIFRYAADMGAHVFEEVRVDSISFENGGDPATARPVAASWGSKDGQTGEIAFDWLIDASGRQGIMSTKYLKNRVFREGLRNVAVYGYWTGVSIYDKGGPRENSPWFEALTDKTGWAWVIPLHDGTHSLGVVMHSETSNSKRKANPGSLEDHYFSQLKLSPGAQELLGDKAKFVQGSIRSTSDYSYHARGYSGNHFRLVGDAAAFIDPLFSSGCHASFSNSLSAALTILGSMKGQITEEEAQSWHDTKVGLVQTRFLMIVLSAYKQMQIGDVDIHAHDVDAPSFHKVFDFFRPVYQGDPDAPPEALTDKELNEMINFTRSFFTPLTPEQIATAREKVTKLNKPEAMSFSGPIMVTSELSHVLDHEDGDTFAVLKRINTLRLLQNEISPDAFMTDVLRGYRATVERGKMGLARI</sequence>
<evidence type="ECO:0000313" key="1">
    <source>
        <dbReference type="EMBL" id="KAI0030104.1"/>
    </source>
</evidence>
<reference evidence="1" key="1">
    <citation type="submission" date="2021-02" db="EMBL/GenBank/DDBJ databases">
        <authorList>
            <consortium name="DOE Joint Genome Institute"/>
            <person name="Ahrendt S."/>
            <person name="Looney B.P."/>
            <person name="Miyauchi S."/>
            <person name="Morin E."/>
            <person name="Drula E."/>
            <person name="Courty P.E."/>
            <person name="Chicoki N."/>
            <person name="Fauchery L."/>
            <person name="Kohler A."/>
            <person name="Kuo A."/>
            <person name="Labutti K."/>
            <person name="Pangilinan J."/>
            <person name="Lipzen A."/>
            <person name="Riley R."/>
            <person name="Andreopoulos W."/>
            <person name="He G."/>
            <person name="Johnson J."/>
            <person name="Barry K.W."/>
            <person name="Grigoriev I.V."/>
            <person name="Nagy L."/>
            <person name="Hibbett D."/>
            <person name="Henrissat B."/>
            <person name="Matheny P.B."/>
            <person name="Labbe J."/>
            <person name="Martin F."/>
        </authorList>
    </citation>
    <scope>NUCLEOTIDE SEQUENCE</scope>
    <source>
        <strain evidence="1">EC-137</strain>
    </source>
</reference>
<name>A0ACB8QEC6_9AGAM</name>
<organism evidence="1 2">
    <name type="scientific">Vararia minispora EC-137</name>
    <dbReference type="NCBI Taxonomy" id="1314806"/>
    <lineage>
        <taxon>Eukaryota</taxon>
        <taxon>Fungi</taxon>
        <taxon>Dikarya</taxon>
        <taxon>Basidiomycota</taxon>
        <taxon>Agaricomycotina</taxon>
        <taxon>Agaricomycetes</taxon>
        <taxon>Russulales</taxon>
        <taxon>Lachnocladiaceae</taxon>
        <taxon>Vararia</taxon>
    </lineage>
</organism>
<dbReference type="EMBL" id="MU273639">
    <property type="protein sequence ID" value="KAI0030104.1"/>
    <property type="molecule type" value="Genomic_DNA"/>
</dbReference>
<gene>
    <name evidence="1" type="ORF">K488DRAFT_54944</name>
</gene>
<reference evidence="1" key="2">
    <citation type="journal article" date="2022" name="New Phytol.">
        <title>Evolutionary transition to the ectomycorrhizal habit in the genomes of a hyperdiverse lineage of mushroom-forming fungi.</title>
        <authorList>
            <person name="Looney B."/>
            <person name="Miyauchi S."/>
            <person name="Morin E."/>
            <person name="Drula E."/>
            <person name="Courty P.E."/>
            <person name="Kohler A."/>
            <person name="Kuo A."/>
            <person name="LaButti K."/>
            <person name="Pangilinan J."/>
            <person name="Lipzen A."/>
            <person name="Riley R."/>
            <person name="Andreopoulos W."/>
            <person name="He G."/>
            <person name="Johnson J."/>
            <person name="Nolan M."/>
            <person name="Tritt A."/>
            <person name="Barry K.W."/>
            <person name="Grigoriev I.V."/>
            <person name="Nagy L.G."/>
            <person name="Hibbett D."/>
            <person name="Henrissat B."/>
            <person name="Matheny P.B."/>
            <person name="Labbe J."/>
            <person name="Martin F.M."/>
        </authorList>
    </citation>
    <scope>NUCLEOTIDE SEQUENCE</scope>
    <source>
        <strain evidence="1">EC-137</strain>
    </source>
</reference>
<proteinExistence type="predicted"/>
<comment type="caution">
    <text evidence="1">The sequence shown here is derived from an EMBL/GenBank/DDBJ whole genome shotgun (WGS) entry which is preliminary data.</text>
</comment>
<dbReference type="Proteomes" id="UP000814128">
    <property type="component" value="Unassembled WGS sequence"/>
</dbReference>
<keyword evidence="2" id="KW-1185">Reference proteome</keyword>
<accession>A0ACB8QEC6</accession>
<feature type="non-terminal residue" evidence="1">
    <location>
        <position position="1"/>
    </location>
</feature>
<evidence type="ECO:0000313" key="2">
    <source>
        <dbReference type="Proteomes" id="UP000814128"/>
    </source>
</evidence>